<dbReference type="PANTHER" id="PTHR35772">
    <property type="entry name" value="PHOTOSYSTEM II REACTION CENTER PROTEIN I"/>
    <property type="match status" value="1"/>
</dbReference>
<dbReference type="AlphaFoldDB" id="A0A4S8I4K2"/>
<keyword evidence="2" id="KW-0674">Reaction center</keyword>
<evidence type="ECO:0000256" key="7">
    <source>
        <dbReference type="ARBA" id="ARBA00023276"/>
    </source>
</evidence>
<evidence type="ECO:0000256" key="5">
    <source>
        <dbReference type="ARBA" id="ARBA00022989"/>
    </source>
</evidence>
<protein>
    <recommendedName>
        <fullName evidence="11">Photosystem II reaction center protein I</fullName>
    </recommendedName>
</protein>
<keyword evidence="3" id="KW-0602">Photosynthesis</keyword>
<evidence type="ECO:0000256" key="6">
    <source>
        <dbReference type="ARBA" id="ARBA00023136"/>
    </source>
</evidence>
<gene>
    <name evidence="9" type="ORF">C4D60_Mb00t13570</name>
</gene>
<accession>A0A4S8I4K2</accession>
<evidence type="ECO:0000256" key="2">
    <source>
        <dbReference type="ARBA" id="ARBA00022469"/>
    </source>
</evidence>
<dbReference type="EMBL" id="PYDT01000893">
    <property type="protein sequence ID" value="THU42641.1"/>
    <property type="molecule type" value="Genomic_DNA"/>
</dbReference>
<dbReference type="STRING" id="52838.A0A4S8I4K2"/>
<dbReference type="HAMAP" id="MF_01316">
    <property type="entry name" value="PSII_PsbI"/>
    <property type="match status" value="2"/>
</dbReference>
<comment type="caution">
    <text evidence="9">The sequence shown here is derived from an EMBL/GenBank/DDBJ whole genome shotgun (WGS) entry which is preliminary data.</text>
</comment>
<evidence type="ECO:0000256" key="1">
    <source>
        <dbReference type="ARBA" id="ARBA00004167"/>
    </source>
</evidence>
<name>A0A4S8I4K2_MUSBA</name>
<keyword evidence="10" id="KW-1185">Reference proteome</keyword>
<feature type="transmembrane region" description="Helical" evidence="8">
    <location>
        <begin position="36"/>
        <end position="60"/>
    </location>
</feature>
<dbReference type="GO" id="GO:0015979">
    <property type="term" value="P:photosynthesis"/>
    <property type="evidence" value="ECO:0007669"/>
    <property type="project" value="UniProtKB-KW"/>
</dbReference>
<comment type="subcellular location">
    <subcellularLocation>
        <location evidence="1">Membrane</location>
        <topology evidence="1">Single-pass membrane protein</topology>
    </subcellularLocation>
</comment>
<evidence type="ECO:0000256" key="4">
    <source>
        <dbReference type="ARBA" id="ARBA00022692"/>
    </source>
</evidence>
<keyword evidence="5 8" id="KW-1133">Transmembrane helix</keyword>
<evidence type="ECO:0000313" key="9">
    <source>
        <dbReference type="EMBL" id="THU42641.1"/>
    </source>
</evidence>
<keyword evidence="4 8" id="KW-0812">Transmembrane</keyword>
<evidence type="ECO:0000256" key="8">
    <source>
        <dbReference type="SAM" id="Phobius"/>
    </source>
</evidence>
<evidence type="ECO:0000313" key="10">
    <source>
        <dbReference type="Proteomes" id="UP000317650"/>
    </source>
</evidence>
<reference evidence="9 10" key="1">
    <citation type="journal article" date="2019" name="Nat. Plants">
        <title>Genome sequencing of Musa balbisiana reveals subgenome evolution and function divergence in polyploid bananas.</title>
        <authorList>
            <person name="Yao X."/>
        </authorList>
    </citation>
    <scope>NUCLEOTIDE SEQUENCE [LARGE SCALE GENOMIC DNA]</scope>
    <source>
        <strain evidence="10">cv. DH-PKW</strain>
        <tissue evidence="9">Leaves</tissue>
    </source>
</reference>
<feature type="transmembrane region" description="Helical" evidence="8">
    <location>
        <begin position="6"/>
        <end position="24"/>
    </location>
</feature>
<evidence type="ECO:0008006" key="11">
    <source>
        <dbReference type="Google" id="ProtNLM"/>
    </source>
</evidence>
<dbReference type="InterPro" id="IPR003686">
    <property type="entry name" value="PSII_PsbI"/>
</dbReference>
<dbReference type="PANTHER" id="PTHR35772:SF1">
    <property type="entry name" value="PHOTOSYSTEM II REACTION CENTER PROTEIN I"/>
    <property type="match status" value="1"/>
</dbReference>
<dbReference type="GO" id="GO:0009539">
    <property type="term" value="C:photosystem II reaction center"/>
    <property type="evidence" value="ECO:0007669"/>
    <property type="project" value="InterPro"/>
</dbReference>
<dbReference type="Proteomes" id="UP000317650">
    <property type="component" value="Unassembled WGS sequence"/>
</dbReference>
<dbReference type="GO" id="GO:0005737">
    <property type="term" value="C:cytoplasm"/>
    <property type="evidence" value="ECO:0007669"/>
    <property type="project" value="UniProtKB-ARBA"/>
</dbReference>
<sequence length="72" mass="8243">MLTLKLFVYTVVIFFVSLFIFGFLSNDPGRNPGHCVMLTLKLFVYTVVIFFVSLFIFGFLSNDPGRNPGREE</sequence>
<keyword evidence="6 8" id="KW-0472">Membrane</keyword>
<evidence type="ECO:0000256" key="3">
    <source>
        <dbReference type="ARBA" id="ARBA00022531"/>
    </source>
</evidence>
<organism evidence="9 10">
    <name type="scientific">Musa balbisiana</name>
    <name type="common">Banana</name>
    <dbReference type="NCBI Taxonomy" id="52838"/>
    <lineage>
        <taxon>Eukaryota</taxon>
        <taxon>Viridiplantae</taxon>
        <taxon>Streptophyta</taxon>
        <taxon>Embryophyta</taxon>
        <taxon>Tracheophyta</taxon>
        <taxon>Spermatophyta</taxon>
        <taxon>Magnoliopsida</taxon>
        <taxon>Liliopsida</taxon>
        <taxon>Zingiberales</taxon>
        <taxon>Musaceae</taxon>
        <taxon>Musa</taxon>
    </lineage>
</organism>
<dbReference type="SUPFAM" id="SSF161041">
    <property type="entry name" value="Photosystem II reaction center protein I, PsbI"/>
    <property type="match status" value="2"/>
</dbReference>
<dbReference type="Pfam" id="PF02532">
    <property type="entry name" value="PsbI"/>
    <property type="match status" value="2"/>
</dbReference>
<proteinExistence type="inferred from homology"/>
<dbReference type="InterPro" id="IPR037271">
    <property type="entry name" value="PSII_PsbI_sf"/>
</dbReference>
<keyword evidence="7" id="KW-0604">Photosystem II</keyword>